<dbReference type="InterPro" id="IPR027417">
    <property type="entry name" value="P-loop_NTPase"/>
</dbReference>
<dbReference type="Gene3D" id="3.40.50.300">
    <property type="entry name" value="P-loop containing nucleotide triphosphate hydrolases"/>
    <property type="match status" value="1"/>
</dbReference>
<dbReference type="PANTHER" id="PTHR32182:SF22">
    <property type="entry name" value="ATP-DEPENDENT ENDONUCLEASE, OLD FAMILY-RELATED"/>
    <property type="match status" value="1"/>
</dbReference>
<dbReference type="GO" id="GO:0000731">
    <property type="term" value="P:DNA synthesis involved in DNA repair"/>
    <property type="evidence" value="ECO:0007669"/>
    <property type="project" value="TreeGrafter"/>
</dbReference>
<name>A0A3L9DV80_9STRE</name>
<reference evidence="2 3" key="1">
    <citation type="submission" date="2018-10" db="EMBL/GenBank/DDBJ databases">
        <title>Streptococcus hillyeri sp. nov., isolated from equine tracheal sample.</title>
        <authorList>
            <person name="Macfadyen A.C."/>
            <person name="Waller A."/>
            <person name="Paterson G.K."/>
        </authorList>
    </citation>
    <scope>NUCLEOTIDE SEQUENCE [LARGE SCALE GENOMIC DNA]</scope>
    <source>
        <strain evidence="2 3">28462</strain>
    </source>
</reference>
<dbReference type="InterPro" id="IPR003959">
    <property type="entry name" value="ATPase_AAA_core"/>
</dbReference>
<keyword evidence="2" id="KW-0547">Nucleotide-binding</keyword>
<comment type="caution">
    <text evidence="2">The sequence shown here is derived from an EMBL/GenBank/DDBJ whole genome shotgun (WGS) entry which is preliminary data.</text>
</comment>
<evidence type="ECO:0000313" key="3">
    <source>
        <dbReference type="Proteomes" id="UP000279194"/>
    </source>
</evidence>
<proteinExistence type="predicted"/>
<dbReference type="GO" id="GO:0006302">
    <property type="term" value="P:double-strand break repair"/>
    <property type="evidence" value="ECO:0007669"/>
    <property type="project" value="TreeGrafter"/>
</dbReference>
<sequence length="835" mass="98054">MTKEGMRLVAMIEEKNGKYDVINFLPDVQLEHIHDKNFKVIEKEDYVKVLYSQGIEDVTVIVGENGVGKTRLMRSLSKPQFYESGKKIYLIFKQNTNWIHLRLVPEGERISSKGYQVFNLFNSEGEELEFDSPFANSNHSKVDTILISNSLELNYDDNGISDKVFGQDKSTISLINERGIDYQSFIRQDATNQILFLIRTNEKGESFKSRLSDMVDFSTKSIRLGIDKGRVDRDRNYRESIEDNLAYRWGVYNYGYNVLESADEFIDERINESLLKEIGIDDKEIEKIKEQFCNYYKINIEAIKDAIGERVSKYLDDENNSFSYLDLLQYKDDLEELQSTIINAYRRCFISILALSDKRKNSNQRDVQELCQVLKANPKIPFSINKIVSGIDNSKNSNLRGNPESYAEILSKFYAYSIMEDSELFENLKNNLDLDDKYMKDFQVWLEIFDDVFNFSGEQENALFNIETENFKEFISNLIADENTILYHRELLMNFIKFLNSPIPEGNYHFRLLKQLREYWSLDWKGLSSGEYSLLNQFGRLNSVEKEGTKGSLVILFDEVDLGLHPEWQRRWLNIALPIISEIFKDKRVQIIMTTHSPIMLSDIYSENVIMLKKDQETGDRIVQYGYEEKKLTFGQNIHDLFTDSFFLESTKGEYSTKVMNALIQSLYRLSNWDDKDNYIRERFIKLWKKEFKTEFDKNDKGQNASKKREFEQEFQNKLRDGAFLEKSEQRDKFEDERQINIKNELRDFLEKNYISTSERDIDDSCAAIYYKKIIDNIGEELIRKKLLALFDSLSIFKPKEEVGTKLIKEFSALSEEDKHRALKLLADEKIGNDK</sequence>
<dbReference type="Proteomes" id="UP000279194">
    <property type="component" value="Unassembled WGS sequence"/>
</dbReference>
<dbReference type="GO" id="GO:0005524">
    <property type="term" value="F:ATP binding"/>
    <property type="evidence" value="ECO:0007669"/>
    <property type="project" value="UniProtKB-KW"/>
</dbReference>
<dbReference type="EMBL" id="RCVM01000006">
    <property type="protein sequence ID" value="RLY03807.1"/>
    <property type="molecule type" value="Genomic_DNA"/>
</dbReference>
<gene>
    <name evidence="2" type="ORF">EAF07_04565</name>
</gene>
<dbReference type="RefSeq" id="WP_121835109.1">
    <property type="nucleotide sequence ID" value="NZ_CP163514.1"/>
</dbReference>
<dbReference type="PANTHER" id="PTHR32182">
    <property type="entry name" value="DNA REPLICATION AND REPAIR PROTEIN RECF"/>
    <property type="match status" value="1"/>
</dbReference>
<keyword evidence="2" id="KW-0067">ATP-binding</keyword>
<keyword evidence="3" id="KW-1185">Reference proteome</keyword>
<organism evidence="2 3">
    <name type="scientific">Streptococcus hillyeri</name>
    <dbReference type="NCBI Taxonomy" id="2282420"/>
    <lineage>
        <taxon>Bacteria</taxon>
        <taxon>Bacillati</taxon>
        <taxon>Bacillota</taxon>
        <taxon>Bacilli</taxon>
        <taxon>Lactobacillales</taxon>
        <taxon>Streptococcaceae</taxon>
        <taxon>Streptococcus</taxon>
    </lineage>
</organism>
<dbReference type="GO" id="GO:0016887">
    <property type="term" value="F:ATP hydrolysis activity"/>
    <property type="evidence" value="ECO:0007669"/>
    <property type="project" value="InterPro"/>
</dbReference>
<evidence type="ECO:0000259" key="1">
    <source>
        <dbReference type="Pfam" id="PF13304"/>
    </source>
</evidence>
<evidence type="ECO:0000313" key="2">
    <source>
        <dbReference type="EMBL" id="RLY03807.1"/>
    </source>
</evidence>
<protein>
    <submittedName>
        <fullName evidence="2">ATP-binding protein</fullName>
    </submittedName>
</protein>
<dbReference type="OrthoDB" id="9801813at2"/>
<dbReference type="AlphaFoldDB" id="A0A3L9DV80"/>
<feature type="domain" description="ATPase AAA-type core" evidence="1">
    <location>
        <begin position="524"/>
        <end position="599"/>
    </location>
</feature>
<dbReference type="Pfam" id="PF13304">
    <property type="entry name" value="AAA_21"/>
    <property type="match status" value="1"/>
</dbReference>
<dbReference type="SUPFAM" id="SSF52540">
    <property type="entry name" value="P-loop containing nucleoside triphosphate hydrolases"/>
    <property type="match status" value="1"/>
</dbReference>
<accession>A0A3L9DV80</accession>